<feature type="region of interest" description="Disordered" evidence="6">
    <location>
        <begin position="436"/>
        <end position="525"/>
    </location>
</feature>
<dbReference type="SUPFAM" id="SSF144083">
    <property type="entry name" value="Magnesium transport protein CorA, transmembrane region"/>
    <property type="match status" value="1"/>
</dbReference>
<protein>
    <submittedName>
        <fullName evidence="7">Uncharacterized protein</fullName>
    </submittedName>
</protein>
<reference evidence="8" key="1">
    <citation type="journal article" date="2017" name="bioRxiv">
        <title>Conservation of a gene cluster reveals novel cercosporin biosynthetic mechanisms and extends production to the genus Colletotrichum.</title>
        <authorList>
            <person name="de Jonge R."/>
            <person name="Ebert M.K."/>
            <person name="Huitt-Roehl C.R."/>
            <person name="Pal P."/>
            <person name="Suttle J.C."/>
            <person name="Spanner R.E."/>
            <person name="Neubauer J.D."/>
            <person name="Jurick W.M.II."/>
            <person name="Stott K.A."/>
            <person name="Secor G.A."/>
            <person name="Thomma B.P.H.J."/>
            <person name="Van de Peer Y."/>
            <person name="Townsend C.A."/>
            <person name="Bolton M.D."/>
        </authorList>
    </citation>
    <scope>NUCLEOTIDE SEQUENCE [LARGE SCALE GENOMIC DNA]</scope>
    <source>
        <strain evidence="8">CBS538.71</strain>
    </source>
</reference>
<comment type="similarity">
    <text evidence="2">Belongs to the CorA metal ion transporter (MIT) (TC 1.A.35) family.</text>
</comment>
<dbReference type="GO" id="GO:0000329">
    <property type="term" value="C:fungal-type vacuole membrane"/>
    <property type="evidence" value="ECO:0007669"/>
    <property type="project" value="TreeGrafter"/>
</dbReference>
<dbReference type="InterPro" id="IPR002523">
    <property type="entry name" value="MgTranspt_CorA/ZnTranspt_ZntB"/>
</dbReference>
<keyword evidence="5" id="KW-0472">Membrane</keyword>
<dbReference type="GO" id="GO:0010961">
    <property type="term" value="P:intracellular magnesium ion homeostasis"/>
    <property type="evidence" value="ECO:0007669"/>
    <property type="project" value="TreeGrafter"/>
</dbReference>
<feature type="compositionally biased region" description="Basic residues" evidence="6">
    <location>
        <begin position="214"/>
        <end position="226"/>
    </location>
</feature>
<feature type="compositionally biased region" description="Basic residues" evidence="6">
    <location>
        <begin position="41"/>
        <end position="57"/>
    </location>
</feature>
<dbReference type="Proteomes" id="UP000237631">
    <property type="component" value="Unassembled WGS sequence"/>
</dbReference>
<evidence type="ECO:0000256" key="6">
    <source>
        <dbReference type="SAM" id="MobiDB-lite"/>
    </source>
</evidence>
<comment type="subcellular location">
    <subcellularLocation>
        <location evidence="1">Membrane</location>
        <topology evidence="1">Multi-pass membrane protein</topology>
    </subcellularLocation>
</comment>
<dbReference type="FunFam" id="1.20.58.340:FF:000014">
    <property type="entry name" value="CorA family metal ion transporter"/>
    <property type="match status" value="1"/>
</dbReference>
<dbReference type="AlphaFoldDB" id="A0A2S6BYI4"/>
<evidence type="ECO:0000256" key="5">
    <source>
        <dbReference type="ARBA" id="ARBA00023136"/>
    </source>
</evidence>
<feature type="region of interest" description="Disordered" evidence="6">
    <location>
        <begin position="316"/>
        <end position="343"/>
    </location>
</feature>
<evidence type="ECO:0000313" key="8">
    <source>
        <dbReference type="Proteomes" id="UP000237631"/>
    </source>
</evidence>
<keyword evidence="3" id="KW-0812">Transmembrane</keyword>
<feature type="compositionally biased region" description="Low complexity" evidence="6">
    <location>
        <begin position="9"/>
        <end position="38"/>
    </location>
</feature>
<feature type="region of interest" description="Disordered" evidence="6">
    <location>
        <begin position="689"/>
        <end position="715"/>
    </location>
</feature>
<feature type="region of interest" description="Disordered" evidence="6">
    <location>
        <begin position="1"/>
        <end position="266"/>
    </location>
</feature>
<evidence type="ECO:0000256" key="3">
    <source>
        <dbReference type="ARBA" id="ARBA00022692"/>
    </source>
</evidence>
<keyword evidence="4" id="KW-1133">Transmembrane helix</keyword>
<comment type="caution">
    <text evidence="7">The sequence shown here is derived from an EMBL/GenBank/DDBJ whole genome shotgun (WGS) entry which is preliminary data.</text>
</comment>
<dbReference type="PANTHER" id="PTHR21535">
    <property type="entry name" value="MAGNESIUM AND COBALT TRANSPORT PROTEIN/MITOCHONDRIAL IMPORT INNER MEMBRANE TRANSLOCASE SUBUNIT TIM8"/>
    <property type="match status" value="1"/>
</dbReference>
<dbReference type="EMBL" id="PNEN01001687">
    <property type="protein sequence ID" value="PPJ52554.1"/>
    <property type="molecule type" value="Genomic_DNA"/>
</dbReference>
<proteinExistence type="inferred from homology"/>
<dbReference type="Pfam" id="PF01544">
    <property type="entry name" value="CorA"/>
    <property type="match status" value="2"/>
</dbReference>
<accession>A0A2S6BYI4</accession>
<feature type="compositionally biased region" description="Basic and acidic residues" evidence="6">
    <location>
        <begin position="706"/>
        <end position="715"/>
    </location>
</feature>
<dbReference type="STRING" id="357750.A0A2S6BYI4"/>
<dbReference type="InterPro" id="IPR045863">
    <property type="entry name" value="CorA_TM1_TM2"/>
</dbReference>
<dbReference type="InterPro" id="IPR045861">
    <property type="entry name" value="CorA_cytoplasmic_dom"/>
</dbReference>
<dbReference type="PANTHER" id="PTHR21535:SF51">
    <property type="entry name" value="MANGANESE RESISTANCE PROTEIN MNR2"/>
    <property type="match status" value="1"/>
</dbReference>
<dbReference type="InterPro" id="IPR044089">
    <property type="entry name" value="Alr1-like"/>
</dbReference>
<dbReference type="FunFam" id="1.20.58.340:FF:000008">
    <property type="entry name" value="CorA family metal ion transporter"/>
    <property type="match status" value="1"/>
</dbReference>
<dbReference type="OrthoDB" id="29879at2759"/>
<dbReference type="CDD" id="cd12829">
    <property type="entry name" value="Alr1p-like"/>
    <property type="match status" value="1"/>
</dbReference>
<evidence type="ECO:0000256" key="4">
    <source>
        <dbReference type="ARBA" id="ARBA00022989"/>
    </source>
</evidence>
<feature type="compositionally biased region" description="Acidic residues" evidence="6">
    <location>
        <begin position="170"/>
        <end position="179"/>
    </location>
</feature>
<dbReference type="GO" id="GO:0015095">
    <property type="term" value="F:magnesium ion transmembrane transporter activity"/>
    <property type="evidence" value="ECO:0007669"/>
    <property type="project" value="InterPro"/>
</dbReference>
<dbReference type="SUPFAM" id="SSF143865">
    <property type="entry name" value="CorA soluble domain-like"/>
    <property type="match status" value="1"/>
</dbReference>
<sequence length="1038" mass="115585">MASQQPRNGIAAIAGPAAMAKPGSAAEEANASSGAGAATVPKKKRHRAGKKHRKNRRQSFIAPSEAATEDTTDMGDRPSLLDASHQASQKDSFYRLQKSTRRTSDTSLESEALLDHREHAPLSRRRDTIKQGFSRAVQPFTRHSHRSSDASAKPATSRSRLAHAEGVAISEDEDEDGEGNNERSPLLGVNRSRKPHLSRNNSTQVVGSAPNGARARHGSTHSKASSRRLPPVEILTSARNNLDGEHDVNNPPSVPGSPTMGGMDDVYMHALGSSMSDRGRDAVISIDEDEERLDSRSPGSMRRRATLAQLAERDVCFPGDDDEHGEGSPQPHHENSAKPRRRRGRRFPDLEVLEEWSREEKEERTQQVVLRAKKIAEPVMVGGRLRPAKTVWHPEVDERPFRYTYFNDTLDGTIHARNISDLQEDGATFQDLFLPDPIELSDSSSDEDEDDNAAERPSLQRHHRASSDSAVKNVDAFSQRGDSRAPSVARNSTIDSIAVSKNAAESAPASGHATPRPPKKRYGPRPTWWLDVLSPTESEMKVLSRTFGIHQLTSEDILMDEPREKVELFPSYYFVNYRTFEQDKDSEDYMEPINMYVIVFRDGVLTFHHSMSPHPANVRRRIRQLNDYMNPTADWISYAIIDDVTDVYAPLVTEIEEEVDDIDEAILYMHREADPEAVEDKKAALIGKAKVPKDGRRNSDASSQKGDGEEKMKGGDMLRRVGGCRKKVMGLYRLLGNKADVIKGFAKRCNEHWEVAPRSEIGLYLGDIQDHIVTMTQNLSHYESLLSRAHSNYVAQINIRMNERAESNADVLGKLTVLGTIVLPMNIITGMWGMNVWVPGQEYEGDLTWFFCITAGLIAFGLAEMSSFPLPPLDAQTDLALAMSDLSVLYKERNELLSVAKADKSVSYILDVMPEINFIGWGNASTWTETEQEAKTEALQYSIEQAKLEIHILKAVARMRDVRSTMENYYKSLQPRVEMPDQKNVEGIQRLLGKAGGFGEEDRRKLLDEVVESAEQLERVAREKGFPVGSGGVGGGGR</sequence>
<dbReference type="Gene3D" id="1.20.58.340">
    <property type="entry name" value="Magnesium transport protein CorA, transmembrane region"/>
    <property type="match status" value="2"/>
</dbReference>
<name>A0A2S6BYI4_9PEZI</name>
<organism evidence="7 8">
    <name type="scientific">Cercospora berteroae</name>
    <dbReference type="NCBI Taxonomy" id="357750"/>
    <lineage>
        <taxon>Eukaryota</taxon>
        <taxon>Fungi</taxon>
        <taxon>Dikarya</taxon>
        <taxon>Ascomycota</taxon>
        <taxon>Pezizomycotina</taxon>
        <taxon>Dothideomycetes</taxon>
        <taxon>Dothideomycetidae</taxon>
        <taxon>Mycosphaerellales</taxon>
        <taxon>Mycosphaerellaceae</taxon>
        <taxon>Cercospora</taxon>
    </lineage>
</organism>
<evidence type="ECO:0000256" key="1">
    <source>
        <dbReference type="ARBA" id="ARBA00004141"/>
    </source>
</evidence>
<gene>
    <name evidence="7" type="ORF">CBER1_11066</name>
</gene>
<keyword evidence="8" id="KW-1185">Reference proteome</keyword>
<evidence type="ECO:0000256" key="2">
    <source>
        <dbReference type="ARBA" id="ARBA00009765"/>
    </source>
</evidence>
<evidence type="ECO:0000313" key="7">
    <source>
        <dbReference type="EMBL" id="PPJ52554.1"/>
    </source>
</evidence>
<feature type="compositionally biased region" description="Basic and acidic residues" evidence="6">
    <location>
        <begin position="113"/>
        <end position="129"/>
    </location>
</feature>
<dbReference type="Gene3D" id="3.30.460.20">
    <property type="entry name" value="CorA soluble domain-like"/>
    <property type="match status" value="1"/>
</dbReference>